<keyword evidence="3" id="KW-1185">Reference proteome</keyword>
<sequence length="475" mass="53371">MLQKIGNTFPFLETAFAKIQEIYLEIKTTLSDLFFVFCVAVCMLVVVPLLTVMTAFSIPGLALRGLHFARIKQDRMVFYDNTPLDSEEYRNLSFTTAIRKAQSDFVGNDLAYLEMVREANEYMISLDLDELFAHEFFTVGNKEIHVVRSKEFDPMKKTIIAFHGNVGSNFNFAGPMSLLAKDYNIILPEIKGYGVMSKSGSEAPKSGDIQRYLGALAHELFDKSRYNLDPSNTIVLGYSLGSKIASSFVRQAEFNCKVRFYNVVFLTTFISVIKLSLEKFGLLGSRAHNLLVNFLLGIVEFIASFFISHVSDWSDSEAMNIKSPISVLHGLRDTTIPAHNAYALSTHLAKKRLHSSKDGSKANGVKIMLSAKDDHISILKMFLMDYHNVLCQPSKKESFEVGFYTDNVKGERLYYPAVVRDNIFYVDGMSEESVANIERSLQDFDGSGIVNHNHEECSFISSSAISNHVSNSLRI</sequence>
<name>A0ABM9N700_9RICK</name>
<keyword evidence="1" id="KW-0812">Transmembrane</keyword>
<evidence type="ECO:0000313" key="3">
    <source>
        <dbReference type="Proteomes" id="UP001314181"/>
    </source>
</evidence>
<evidence type="ECO:0008006" key="4">
    <source>
        <dbReference type="Google" id="ProtNLM"/>
    </source>
</evidence>
<dbReference type="RefSeq" id="WP_338363333.1">
    <property type="nucleotide sequence ID" value="NZ_CAWVOK010000003.1"/>
</dbReference>
<evidence type="ECO:0000313" key="2">
    <source>
        <dbReference type="EMBL" id="CAK8162354.1"/>
    </source>
</evidence>
<dbReference type="EMBL" id="CAWVOK010000003">
    <property type="protein sequence ID" value="CAK8162354.1"/>
    <property type="molecule type" value="Genomic_DNA"/>
</dbReference>
<proteinExistence type="predicted"/>
<comment type="caution">
    <text evidence="2">The sequence shown here is derived from an EMBL/GenBank/DDBJ whole genome shotgun (WGS) entry which is preliminary data.</text>
</comment>
<keyword evidence="1" id="KW-0472">Membrane</keyword>
<protein>
    <recommendedName>
        <fullName evidence="4">Alpha/beta hydrolase family protein</fullName>
    </recommendedName>
</protein>
<feature type="transmembrane region" description="Helical" evidence="1">
    <location>
        <begin position="33"/>
        <end position="66"/>
    </location>
</feature>
<reference evidence="2 3" key="1">
    <citation type="submission" date="2024-01" db="EMBL/GenBank/DDBJ databases">
        <authorList>
            <person name="Kunselman E."/>
        </authorList>
    </citation>
    <scope>NUCLEOTIDE SEQUENCE [LARGE SCALE GENOMIC DNA]</scope>
    <source>
        <strain evidence="2">2 abalone samples</strain>
    </source>
</reference>
<dbReference type="SUPFAM" id="SSF53474">
    <property type="entry name" value="alpha/beta-Hydrolases"/>
    <property type="match status" value="1"/>
</dbReference>
<accession>A0ABM9N700</accession>
<dbReference type="Proteomes" id="UP001314181">
    <property type="component" value="Unassembled WGS sequence"/>
</dbReference>
<organism evidence="2 3">
    <name type="scientific">Candidatus Xenohaliotis californiensis</name>
    <dbReference type="NCBI Taxonomy" id="84677"/>
    <lineage>
        <taxon>Bacteria</taxon>
        <taxon>Pseudomonadati</taxon>
        <taxon>Pseudomonadota</taxon>
        <taxon>Alphaproteobacteria</taxon>
        <taxon>Rickettsiales</taxon>
        <taxon>Anaplasmataceae</taxon>
        <taxon>Candidatus Xenohaliotis</taxon>
    </lineage>
</organism>
<keyword evidence="1" id="KW-1133">Transmembrane helix</keyword>
<gene>
    <name evidence="2" type="ORF">CAXC1_120036</name>
</gene>
<dbReference type="InterPro" id="IPR029058">
    <property type="entry name" value="AB_hydrolase_fold"/>
</dbReference>
<evidence type="ECO:0000256" key="1">
    <source>
        <dbReference type="SAM" id="Phobius"/>
    </source>
</evidence>
<dbReference type="Gene3D" id="3.40.50.1820">
    <property type="entry name" value="alpha/beta hydrolase"/>
    <property type="match status" value="1"/>
</dbReference>